<dbReference type="AlphaFoldDB" id="A0A9D9DFU3"/>
<dbReference type="SUPFAM" id="SSF56214">
    <property type="entry name" value="4'-phosphopantetheinyl transferase"/>
    <property type="match status" value="1"/>
</dbReference>
<evidence type="ECO:0000313" key="10">
    <source>
        <dbReference type="EMBL" id="MBO8426804.1"/>
    </source>
</evidence>
<evidence type="ECO:0000256" key="7">
    <source>
        <dbReference type="ARBA" id="ARBA00023160"/>
    </source>
</evidence>
<dbReference type="EMBL" id="JADINA010000036">
    <property type="protein sequence ID" value="MBO8426804.1"/>
    <property type="molecule type" value="Genomic_DNA"/>
</dbReference>
<dbReference type="Gene3D" id="3.90.470.20">
    <property type="entry name" value="4'-phosphopantetheinyl transferase domain"/>
    <property type="match status" value="1"/>
</dbReference>
<dbReference type="EC" id="2.7.8.7" evidence="8"/>
<keyword evidence="5 8" id="KW-0460">Magnesium</keyword>
<dbReference type="GO" id="GO:0006633">
    <property type="term" value="P:fatty acid biosynthetic process"/>
    <property type="evidence" value="ECO:0007669"/>
    <property type="project" value="UniProtKB-UniRule"/>
</dbReference>
<dbReference type="Pfam" id="PF01648">
    <property type="entry name" value="ACPS"/>
    <property type="match status" value="1"/>
</dbReference>
<comment type="caution">
    <text evidence="10">The sequence shown here is derived from an EMBL/GenBank/DDBJ whole genome shotgun (WGS) entry which is preliminary data.</text>
</comment>
<keyword evidence="7 8" id="KW-0275">Fatty acid biosynthesis</keyword>
<comment type="similarity">
    <text evidence="8">Belongs to the P-Pant transferase superfamily. AcpS family.</text>
</comment>
<keyword evidence="4 8" id="KW-0276">Fatty acid metabolism</keyword>
<organism evidence="10 11">
    <name type="scientific">Candidatus Alloenteromonas pullistercoris</name>
    <dbReference type="NCBI Taxonomy" id="2840785"/>
    <lineage>
        <taxon>Bacteria</taxon>
        <taxon>Bacillati</taxon>
        <taxon>Bacillota</taxon>
        <taxon>Bacillota incertae sedis</taxon>
        <taxon>Candidatus Alloenteromonas</taxon>
    </lineage>
</organism>
<feature type="domain" description="4'-phosphopantetheinyl transferase" evidence="9">
    <location>
        <begin position="2"/>
        <end position="93"/>
    </location>
</feature>
<dbReference type="GO" id="GO:0008897">
    <property type="term" value="F:holo-[acyl-carrier-protein] synthase activity"/>
    <property type="evidence" value="ECO:0007669"/>
    <property type="project" value="UniProtKB-UniRule"/>
</dbReference>
<evidence type="ECO:0000256" key="5">
    <source>
        <dbReference type="ARBA" id="ARBA00022842"/>
    </source>
</evidence>
<evidence type="ECO:0000256" key="1">
    <source>
        <dbReference type="ARBA" id="ARBA00022516"/>
    </source>
</evidence>
<evidence type="ECO:0000256" key="6">
    <source>
        <dbReference type="ARBA" id="ARBA00023098"/>
    </source>
</evidence>
<gene>
    <name evidence="8" type="primary">acpS</name>
    <name evidence="10" type="ORF">IAC61_05795</name>
</gene>
<keyword evidence="8" id="KW-0963">Cytoplasm</keyword>
<comment type="cofactor">
    <cofactor evidence="8">
        <name>Mg(2+)</name>
        <dbReference type="ChEBI" id="CHEBI:18420"/>
    </cofactor>
</comment>
<comment type="subcellular location">
    <subcellularLocation>
        <location evidence="8">Cytoplasm</location>
    </subcellularLocation>
</comment>
<dbReference type="InterPro" id="IPR037143">
    <property type="entry name" value="4-PPantetheinyl_Trfase_dom_sf"/>
</dbReference>
<comment type="function">
    <text evidence="8">Transfers the 4'-phosphopantetheine moiety from coenzyme A to a Ser of acyl-carrier-protein.</text>
</comment>
<evidence type="ECO:0000256" key="2">
    <source>
        <dbReference type="ARBA" id="ARBA00022679"/>
    </source>
</evidence>
<keyword evidence="6 8" id="KW-0443">Lipid metabolism</keyword>
<evidence type="ECO:0000256" key="4">
    <source>
        <dbReference type="ARBA" id="ARBA00022832"/>
    </source>
</evidence>
<keyword evidence="2 8" id="KW-0808">Transferase</keyword>
<dbReference type="HAMAP" id="MF_00101">
    <property type="entry name" value="AcpS"/>
    <property type="match status" value="1"/>
</dbReference>
<accession>A0A9D9DFU3</accession>
<evidence type="ECO:0000313" key="11">
    <source>
        <dbReference type="Proteomes" id="UP000823634"/>
    </source>
</evidence>
<dbReference type="InterPro" id="IPR002582">
    <property type="entry name" value="ACPS"/>
</dbReference>
<sequence>MRIGCDIVDLSRIKPELAKAILTESEFSAYLVSPNKTEFLGGRFALKEAVMKALGLGMKAGFKNIEIQSEESGAIYASYQGRRLECSLSHDASLAFAVALDEG</sequence>
<dbReference type="NCBIfam" id="TIGR00556">
    <property type="entry name" value="pantethn_trn"/>
    <property type="match status" value="1"/>
</dbReference>
<proteinExistence type="inferred from homology"/>
<dbReference type="InterPro" id="IPR008278">
    <property type="entry name" value="4-PPantetheinyl_Trfase_dom"/>
</dbReference>
<evidence type="ECO:0000256" key="8">
    <source>
        <dbReference type="HAMAP-Rule" id="MF_00101"/>
    </source>
</evidence>
<comment type="catalytic activity">
    <reaction evidence="8">
        <text>apo-[ACP] + CoA = holo-[ACP] + adenosine 3',5'-bisphosphate + H(+)</text>
        <dbReference type="Rhea" id="RHEA:12068"/>
        <dbReference type="Rhea" id="RHEA-COMP:9685"/>
        <dbReference type="Rhea" id="RHEA-COMP:9690"/>
        <dbReference type="ChEBI" id="CHEBI:15378"/>
        <dbReference type="ChEBI" id="CHEBI:29999"/>
        <dbReference type="ChEBI" id="CHEBI:57287"/>
        <dbReference type="ChEBI" id="CHEBI:58343"/>
        <dbReference type="ChEBI" id="CHEBI:64479"/>
        <dbReference type="EC" id="2.7.8.7"/>
    </reaction>
</comment>
<reference evidence="10" key="2">
    <citation type="journal article" date="2021" name="PeerJ">
        <title>Extensive microbial diversity within the chicken gut microbiome revealed by metagenomics and culture.</title>
        <authorList>
            <person name="Gilroy R."/>
            <person name="Ravi A."/>
            <person name="Getino M."/>
            <person name="Pursley I."/>
            <person name="Horton D.L."/>
            <person name="Alikhan N.F."/>
            <person name="Baker D."/>
            <person name="Gharbi K."/>
            <person name="Hall N."/>
            <person name="Watson M."/>
            <person name="Adriaenssens E.M."/>
            <person name="Foster-Nyarko E."/>
            <person name="Jarju S."/>
            <person name="Secka A."/>
            <person name="Antonio M."/>
            <person name="Oren A."/>
            <person name="Chaudhuri R.R."/>
            <person name="La Ragione R."/>
            <person name="Hildebrand F."/>
            <person name="Pallen M.J."/>
        </authorList>
    </citation>
    <scope>NUCLEOTIDE SEQUENCE</scope>
    <source>
        <strain evidence="10">17113</strain>
    </source>
</reference>
<name>A0A9D9DFU3_9FIRM</name>
<keyword evidence="1 8" id="KW-0444">Lipid biosynthesis</keyword>
<keyword evidence="3 8" id="KW-0479">Metal-binding</keyword>
<feature type="binding site" evidence="8">
    <location>
        <position position="6"/>
    </location>
    <ligand>
        <name>Mg(2+)</name>
        <dbReference type="ChEBI" id="CHEBI:18420"/>
    </ligand>
</feature>
<dbReference type="GO" id="GO:0005737">
    <property type="term" value="C:cytoplasm"/>
    <property type="evidence" value="ECO:0007669"/>
    <property type="project" value="UniProtKB-SubCell"/>
</dbReference>
<protein>
    <recommendedName>
        <fullName evidence="8">Holo-[acyl-carrier-protein] synthase</fullName>
        <shortName evidence="8">Holo-ACP synthase</shortName>
        <ecNumber evidence="8">2.7.8.7</ecNumber>
    </recommendedName>
    <alternativeName>
        <fullName evidence="8">4'-phosphopantetheinyl transferase AcpS</fullName>
    </alternativeName>
</protein>
<reference evidence="10" key="1">
    <citation type="submission" date="2020-10" db="EMBL/GenBank/DDBJ databases">
        <authorList>
            <person name="Gilroy R."/>
        </authorList>
    </citation>
    <scope>NUCLEOTIDE SEQUENCE</scope>
    <source>
        <strain evidence="10">17113</strain>
    </source>
</reference>
<feature type="binding site" evidence="8">
    <location>
        <position position="48"/>
    </location>
    <ligand>
        <name>Mg(2+)</name>
        <dbReference type="ChEBI" id="CHEBI:18420"/>
    </ligand>
</feature>
<dbReference type="GO" id="GO:0000287">
    <property type="term" value="F:magnesium ion binding"/>
    <property type="evidence" value="ECO:0007669"/>
    <property type="project" value="UniProtKB-UniRule"/>
</dbReference>
<evidence type="ECO:0000256" key="3">
    <source>
        <dbReference type="ARBA" id="ARBA00022723"/>
    </source>
</evidence>
<dbReference type="Proteomes" id="UP000823634">
    <property type="component" value="Unassembled WGS sequence"/>
</dbReference>
<dbReference type="InterPro" id="IPR004568">
    <property type="entry name" value="Ppantetheine-prot_Trfase_dom"/>
</dbReference>
<evidence type="ECO:0000259" key="9">
    <source>
        <dbReference type="Pfam" id="PF01648"/>
    </source>
</evidence>